<feature type="transmembrane region" description="Helical" evidence="5">
    <location>
        <begin position="174"/>
        <end position="194"/>
    </location>
</feature>
<dbReference type="CDD" id="cd06261">
    <property type="entry name" value="TM_PBP2"/>
    <property type="match status" value="1"/>
</dbReference>
<comment type="subcellular location">
    <subcellularLocation>
        <location evidence="5">Cell membrane</location>
        <topology evidence="5">Multi-pass membrane protein</topology>
    </subcellularLocation>
    <subcellularLocation>
        <location evidence="1">Membrane</location>
        <topology evidence="1">Multi-pass membrane protein</topology>
    </subcellularLocation>
</comment>
<feature type="domain" description="ABC transmembrane type-1" evidence="6">
    <location>
        <begin position="127"/>
        <end position="346"/>
    </location>
</feature>
<dbReference type="OrthoDB" id="9769919at2"/>
<feature type="transmembrane region" description="Helical" evidence="5">
    <location>
        <begin position="35"/>
        <end position="52"/>
    </location>
</feature>
<dbReference type="PANTHER" id="PTHR43376">
    <property type="entry name" value="OLIGOPEPTIDE TRANSPORT SYSTEM PERMEASE PROTEIN"/>
    <property type="match status" value="1"/>
</dbReference>
<keyword evidence="5" id="KW-0813">Transport</keyword>
<evidence type="ECO:0000259" key="6">
    <source>
        <dbReference type="PROSITE" id="PS50928"/>
    </source>
</evidence>
<feature type="transmembrane region" description="Helical" evidence="5">
    <location>
        <begin position="223"/>
        <end position="240"/>
    </location>
</feature>
<reference evidence="7" key="1">
    <citation type="submission" date="2015-07" db="EMBL/GenBank/DDBJ databases">
        <title>Draft Genome Sequences of Anaerolinea thermolimosa IMO-1, Bellilinea caldifistulae GOMI-1, Leptolinea tardivitalis YMTK-2, Levilinea saccharolytica KIBI-1,Longilinea arvoryzae KOME-1, Previously Described as Members of the Anaerolineaceae (Chloroflexi).</title>
        <authorList>
            <person name="Sekiguchi Y."/>
            <person name="Ohashi A."/>
            <person name="Matsuura N."/>
            <person name="Tourlousse M.D."/>
        </authorList>
    </citation>
    <scope>NUCLEOTIDE SEQUENCE [LARGE SCALE GENOMIC DNA]</scope>
    <source>
        <strain evidence="7">KOME-1</strain>
    </source>
</reference>
<dbReference type="AlphaFoldDB" id="A0A0S7BHL7"/>
<evidence type="ECO:0000256" key="1">
    <source>
        <dbReference type="ARBA" id="ARBA00004141"/>
    </source>
</evidence>
<dbReference type="Proteomes" id="UP000055060">
    <property type="component" value="Unassembled WGS sequence"/>
</dbReference>
<dbReference type="PANTHER" id="PTHR43376:SF1">
    <property type="entry name" value="OLIGOPEPTIDE TRANSPORT SYSTEM PERMEASE PROTEIN"/>
    <property type="match status" value="1"/>
</dbReference>
<protein>
    <submittedName>
        <fullName evidence="7">ABC-type dipeptide/oligopeptide/nickel transport system, permease component</fullName>
    </submittedName>
</protein>
<evidence type="ECO:0000256" key="5">
    <source>
        <dbReference type="RuleBase" id="RU363032"/>
    </source>
</evidence>
<dbReference type="InterPro" id="IPR000515">
    <property type="entry name" value="MetI-like"/>
</dbReference>
<gene>
    <name evidence="7" type="ORF">LARV_01491</name>
</gene>
<proteinExistence type="inferred from homology"/>
<feature type="transmembrane region" description="Helical" evidence="5">
    <location>
        <begin position="285"/>
        <end position="306"/>
    </location>
</feature>
<evidence type="ECO:0000256" key="2">
    <source>
        <dbReference type="ARBA" id="ARBA00022692"/>
    </source>
</evidence>
<sequence>MSSISATSVARTKRPTNWLSKIYKNFWVQTTLKKIFIIWVVVTFTFLIIRALPGNPVDIMVMNLMDTQGLSEDEARQRAAQLMRIDLDAPLSAQYIDYMKNLVKGDLGDSYVLARGKPVMDLIAARLPWTLFSVGTALIISFVIGMFLGMVAAYRRNSLLDHLLTNFSAIIDSIPNTLTAIILILLLVVNWKLLPVTTIRGSLSPGIKPGFTLIFFGDVLKHYALPGFVYVLTTLGSWLLSMRSSTMSTLGEDYVNVAKARGLSDSRIITAYVGRNASLPLVTSLAISLGFVVGGSILIEKIFIYQGIGLLLDQAVSKRDYPVMQGILLVTTITVIVSTMLADMLYGWLDPRIRVTKDKED</sequence>
<evidence type="ECO:0000256" key="4">
    <source>
        <dbReference type="ARBA" id="ARBA00023136"/>
    </source>
</evidence>
<feature type="transmembrane region" description="Helical" evidence="5">
    <location>
        <begin position="129"/>
        <end position="154"/>
    </location>
</feature>
<dbReference type="Pfam" id="PF00528">
    <property type="entry name" value="BPD_transp_1"/>
    <property type="match status" value="1"/>
</dbReference>
<keyword evidence="2 5" id="KW-0812">Transmembrane</keyword>
<dbReference type="GO" id="GO:0055085">
    <property type="term" value="P:transmembrane transport"/>
    <property type="evidence" value="ECO:0007669"/>
    <property type="project" value="InterPro"/>
</dbReference>
<keyword evidence="4 5" id="KW-0472">Membrane</keyword>
<evidence type="ECO:0000313" key="7">
    <source>
        <dbReference type="EMBL" id="GAP13736.1"/>
    </source>
</evidence>
<dbReference type="STRING" id="360412.LARV_01491"/>
<organism evidence="7">
    <name type="scientific">Longilinea arvoryzae</name>
    <dbReference type="NCBI Taxonomy" id="360412"/>
    <lineage>
        <taxon>Bacteria</taxon>
        <taxon>Bacillati</taxon>
        <taxon>Chloroflexota</taxon>
        <taxon>Anaerolineae</taxon>
        <taxon>Anaerolineales</taxon>
        <taxon>Anaerolineaceae</taxon>
        <taxon>Longilinea</taxon>
    </lineage>
</organism>
<keyword evidence="3 5" id="KW-1133">Transmembrane helix</keyword>
<evidence type="ECO:0000313" key="8">
    <source>
        <dbReference type="Proteomes" id="UP000055060"/>
    </source>
</evidence>
<feature type="transmembrane region" description="Helical" evidence="5">
    <location>
        <begin position="326"/>
        <end position="349"/>
    </location>
</feature>
<dbReference type="RefSeq" id="WP_075073055.1">
    <property type="nucleotide sequence ID" value="NZ_DF967972.1"/>
</dbReference>
<evidence type="ECO:0000256" key="3">
    <source>
        <dbReference type="ARBA" id="ARBA00022989"/>
    </source>
</evidence>
<dbReference type="PROSITE" id="PS50928">
    <property type="entry name" value="ABC_TM1"/>
    <property type="match status" value="1"/>
</dbReference>
<dbReference type="EMBL" id="DF967972">
    <property type="protein sequence ID" value="GAP13736.1"/>
    <property type="molecule type" value="Genomic_DNA"/>
</dbReference>
<dbReference type="InterPro" id="IPR035906">
    <property type="entry name" value="MetI-like_sf"/>
</dbReference>
<accession>A0A0S7BHL7</accession>
<comment type="similarity">
    <text evidence="5">Belongs to the binding-protein-dependent transport system permease family.</text>
</comment>
<dbReference type="SUPFAM" id="SSF161098">
    <property type="entry name" value="MetI-like"/>
    <property type="match status" value="1"/>
</dbReference>
<dbReference type="GO" id="GO:0005886">
    <property type="term" value="C:plasma membrane"/>
    <property type="evidence" value="ECO:0007669"/>
    <property type="project" value="UniProtKB-SubCell"/>
</dbReference>
<dbReference type="Gene3D" id="1.10.3720.10">
    <property type="entry name" value="MetI-like"/>
    <property type="match status" value="1"/>
</dbReference>
<name>A0A0S7BHL7_9CHLR</name>
<keyword evidence="8" id="KW-1185">Reference proteome</keyword>